<keyword evidence="4" id="KW-1185">Reference proteome</keyword>
<evidence type="ECO:0000259" key="2">
    <source>
        <dbReference type="Pfam" id="PF03787"/>
    </source>
</evidence>
<evidence type="ECO:0000313" key="4">
    <source>
        <dbReference type="Proteomes" id="UP000005867"/>
    </source>
</evidence>
<proteinExistence type="predicted"/>
<name>G7VB06_9CREN</name>
<evidence type="ECO:0000313" key="3">
    <source>
        <dbReference type="EMBL" id="AET32316.1"/>
    </source>
</evidence>
<dbReference type="InterPro" id="IPR005537">
    <property type="entry name" value="RAMP_III_fam"/>
</dbReference>
<dbReference type="GO" id="GO:0051607">
    <property type="term" value="P:defense response to virus"/>
    <property type="evidence" value="ECO:0007669"/>
    <property type="project" value="UniProtKB-KW"/>
</dbReference>
<gene>
    <name evidence="3" type="ORF">P186_0875</name>
</gene>
<dbReference type="eggNOG" id="arCOG02661">
    <property type="taxonomic scope" value="Archaea"/>
</dbReference>
<dbReference type="Pfam" id="PF03787">
    <property type="entry name" value="RAMPs"/>
    <property type="match status" value="1"/>
</dbReference>
<feature type="domain" description="CRISPR type III-associated protein" evidence="2">
    <location>
        <begin position="78"/>
        <end position="219"/>
    </location>
</feature>
<reference evidence="3 4" key="1">
    <citation type="journal article" date="2012" name="J. Bacteriol.">
        <title>Complete genome sequence of strain 1860, a crenarchaeon of the genus pyrobaculum able to grow with various electron acceptors.</title>
        <authorList>
            <person name="Mardanov A.V."/>
            <person name="Gumerov V.M."/>
            <person name="Slobodkina G.B."/>
            <person name="Beletsky A.V."/>
            <person name="Bonch-Osmolovskaya E.A."/>
            <person name="Ravin N.V."/>
            <person name="Skryabin K.G."/>
        </authorList>
    </citation>
    <scope>NUCLEOTIDE SEQUENCE [LARGE SCALE GENOMIC DNA]</scope>
    <source>
        <strain evidence="3 4">1860</strain>
    </source>
</reference>
<dbReference type="HOGENOM" id="CLU_053305_3_0_2"/>
<dbReference type="STRING" id="1104324.P186_0875"/>
<dbReference type="InterPro" id="IPR010172">
    <property type="entry name" value="CRISPR-assoc_prot_TM1791"/>
</dbReference>
<sequence>MLGFLKASGGGSVAIAEFSRDTVLYIYENPPSWPSPKDVEKYVEELYESAKAVFKNVAILRFTLRTPLTIHTKWPYLPLEIGLAIHPLLNVPYIPGSSLKGLLSHHIDKACGLDAVELFGDAEHKGMLVVFDAYPVKWEKVMEPDIITPHYREVEGEISEVEASPTPLVYPTVPPGVEFAFIIAADADVGCIAELQQRIADALARGVGARTSLGYGRFKFKF</sequence>
<organism evidence="3 4">
    <name type="scientific">Pyrobaculum ferrireducens</name>
    <dbReference type="NCBI Taxonomy" id="1104324"/>
    <lineage>
        <taxon>Archaea</taxon>
        <taxon>Thermoproteota</taxon>
        <taxon>Thermoprotei</taxon>
        <taxon>Thermoproteales</taxon>
        <taxon>Thermoproteaceae</taxon>
        <taxon>Pyrobaculum</taxon>
    </lineage>
</organism>
<dbReference type="Proteomes" id="UP000005867">
    <property type="component" value="Chromosome"/>
</dbReference>
<dbReference type="KEGG" id="pyr:P186_0875"/>
<evidence type="ECO:0000256" key="1">
    <source>
        <dbReference type="ARBA" id="ARBA00023118"/>
    </source>
</evidence>
<dbReference type="EMBL" id="CP003098">
    <property type="protein sequence ID" value="AET32316.1"/>
    <property type="molecule type" value="Genomic_DNA"/>
</dbReference>
<dbReference type="PANTHER" id="PTHR39965">
    <property type="entry name" value="CRISPR SYSTEM CMR SUBUNIT CMR6"/>
    <property type="match status" value="1"/>
</dbReference>
<protein>
    <submittedName>
        <fullName evidence="3">CRISPR-associated RAMP protein, Cmr6 family</fullName>
    </submittedName>
</protein>
<dbReference type="PANTHER" id="PTHR39965:SF1">
    <property type="entry name" value="CRISPR SYSTEM CMR SUBUNIT CMR6"/>
    <property type="match status" value="1"/>
</dbReference>
<keyword evidence="1" id="KW-0051">Antiviral defense</keyword>
<dbReference type="AlphaFoldDB" id="G7VB06"/>
<dbReference type="NCBIfam" id="TIGR01898">
    <property type="entry name" value="cas_TM1791_cmr6"/>
    <property type="match status" value="1"/>
</dbReference>
<dbReference type="BioCyc" id="PSP1104324:GJSN-855-MONOMER"/>
<accession>G7VB06</accession>